<proteinExistence type="predicted"/>
<dbReference type="EMBL" id="JBBPFD010000704">
    <property type="protein sequence ID" value="KAK7877294.1"/>
    <property type="molecule type" value="Genomic_DNA"/>
</dbReference>
<comment type="caution">
    <text evidence="2">The sequence shown here is derived from an EMBL/GenBank/DDBJ whole genome shotgun (WGS) entry which is preliminary data.</text>
</comment>
<dbReference type="AlphaFoldDB" id="A0AAW0MH07"/>
<feature type="region of interest" description="Disordered" evidence="1">
    <location>
        <begin position="1"/>
        <end position="38"/>
    </location>
</feature>
<protein>
    <submittedName>
        <fullName evidence="2">Uncharacterized protein</fullName>
    </submittedName>
</protein>
<organism evidence="2 3">
    <name type="scientific">Mugilogobius chulae</name>
    <name type="common">yellowstripe goby</name>
    <dbReference type="NCBI Taxonomy" id="88201"/>
    <lineage>
        <taxon>Eukaryota</taxon>
        <taxon>Metazoa</taxon>
        <taxon>Chordata</taxon>
        <taxon>Craniata</taxon>
        <taxon>Vertebrata</taxon>
        <taxon>Euteleostomi</taxon>
        <taxon>Actinopterygii</taxon>
        <taxon>Neopterygii</taxon>
        <taxon>Teleostei</taxon>
        <taxon>Neoteleostei</taxon>
        <taxon>Acanthomorphata</taxon>
        <taxon>Gobiaria</taxon>
        <taxon>Gobiiformes</taxon>
        <taxon>Gobioidei</taxon>
        <taxon>Gobiidae</taxon>
        <taxon>Gobionellinae</taxon>
        <taxon>Mugilogobius</taxon>
    </lineage>
</organism>
<reference evidence="3" key="1">
    <citation type="submission" date="2024-04" db="EMBL/GenBank/DDBJ databases">
        <title>Salinicola lusitanus LLJ914,a marine bacterium isolated from the Okinawa Trough.</title>
        <authorList>
            <person name="Li J."/>
        </authorList>
    </citation>
    <scope>NUCLEOTIDE SEQUENCE [LARGE SCALE GENOMIC DNA]</scope>
</reference>
<feature type="compositionally biased region" description="Polar residues" evidence="1">
    <location>
        <begin position="12"/>
        <end position="24"/>
    </location>
</feature>
<accession>A0AAW0MH07</accession>
<evidence type="ECO:0000313" key="3">
    <source>
        <dbReference type="Proteomes" id="UP001460270"/>
    </source>
</evidence>
<gene>
    <name evidence="2" type="ORF">WMY93_032009</name>
</gene>
<evidence type="ECO:0000313" key="2">
    <source>
        <dbReference type="EMBL" id="KAK7877294.1"/>
    </source>
</evidence>
<keyword evidence="3" id="KW-1185">Reference proteome</keyword>
<feature type="non-terminal residue" evidence="2">
    <location>
        <position position="64"/>
    </location>
</feature>
<sequence length="64" mass="7677">MESEQSRRSRLFSEQSRPLKTQGVSHRLDKGTGEYQPSVMKNEEWKTDRKRHLDGQMLRYHELS</sequence>
<evidence type="ECO:0000256" key="1">
    <source>
        <dbReference type="SAM" id="MobiDB-lite"/>
    </source>
</evidence>
<name>A0AAW0MH07_9GOBI</name>
<dbReference type="Proteomes" id="UP001460270">
    <property type="component" value="Unassembled WGS sequence"/>
</dbReference>